<sequence>MDSFTFASLAQIKILLMPVGSIKRSLFDKWASEIRSFDNIRLGDIPADPQEEKARFMPSPLASGHIHLSYPSHPPSAVHSALSVFRPSDFPLGLIGVASCSQTDSLTDILAHFNAARNELFPTGSTYPLATNCFVFEENDDNTQLNLGDTLPGLVVIPSMMGNKQLYVGTLLADLCSNILGEFATMVQSLESPLGNEYLNAAIFPSIPPASEIPKSLDVESPMRSSLPPLPSFNSQPDLQTRSKTPTQLALKRNSSLGPVPPSPYRHSSLPAPAAKKRQNAIGAVSSHGRLFKVLGDLFLLAGRTMDASVWYTEAAVTLKGPLDIVWHASALEGLATIPVVEAWSSTQNINGLLGDKEPWMEVADKLVQAISLYSKAASPSDGETNFPILAGLYSRAVLRHSIALYSVWSAKGWGPHAFGQMLQTGLALPLETGSDKISSEAALERLTVITGIPRASIAAVLAQAHGPWLLHLESRERIFVLETMASMYGALGYRRKEAYLLREVLGCIMDLVVCAREETGGSRVVGGGLGIQGVVSIGPNRGTVGIRENDSQVGNDSVVRIVKYVCRVHGVDLESVKIIDQTVQPKADAETESEDKEVLGVSHEPFGWPELQIGIVREAIAVAEALPDYPSVAQFSLSALRSLIP</sequence>
<proteinExistence type="predicted"/>
<reference evidence="6 7" key="1">
    <citation type="submission" date="2022-09" db="EMBL/GenBank/DDBJ databases">
        <authorList>
            <person name="Palmer J.M."/>
        </authorList>
    </citation>
    <scope>NUCLEOTIDE SEQUENCE [LARGE SCALE GENOMIC DNA]</scope>
    <source>
        <strain evidence="6 7">DSM 7382</strain>
    </source>
</reference>
<dbReference type="InterPro" id="IPR058564">
    <property type="entry name" value="TPR_TRAPPC9_Trs120"/>
</dbReference>
<evidence type="ECO:0000313" key="7">
    <source>
        <dbReference type="Proteomes" id="UP001385951"/>
    </source>
</evidence>
<evidence type="ECO:0000256" key="2">
    <source>
        <dbReference type="ARBA" id="ARBA00023034"/>
    </source>
</evidence>
<dbReference type="PANTHER" id="PTHR21512">
    <property type="entry name" value="TRAFFICKING PROTEIN PARTICLE COMPLEX SUBUNIT 9"/>
    <property type="match status" value="1"/>
</dbReference>
<dbReference type="GO" id="GO:0005802">
    <property type="term" value="C:trans-Golgi network"/>
    <property type="evidence" value="ECO:0007669"/>
    <property type="project" value="TreeGrafter"/>
</dbReference>
<comment type="caution">
    <text evidence="6">The sequence shown here is derived from an EMBL/GenBank/DDBJ whole genome shotgun (WGS) entry which is preliminary data.</text>
</comment>
<feature type="domain" description="Trs120/TRAPPC9 TPR region" evidence="5">
    <location>
        <begin position="369"/>
        <end position="643"/>
    </location>
</feature>
<dbReference type="Proteomes" id="UP001385951">
    <property type="component" value="Unassembled WGS sequence"/>
</dbReference>
<dbReference type="InterPro" id="IPR058563">
    <property type="entry name" value="Trs120_TRAPPC9_N"/>
</dbReference>
<gene>
    <name evidence="6" type="ORF">QCA50_002983</name>
</gene>
<keyword evidence="2" id="KW-0333">Golgi apparatus</keyword>
<protein>
    <submittedName>
        <fullName evidence="6">Uncharacterized protein</fullName>
    </submittedName>
</protein>
<comment type="subcellular location">
    <subcellularLocation>
        <location evidence="1">Golgi apparatus</location>
    </subcellularLocation>
</comment>
<feature type="region of interest" description="Disordered" evidence="3">
    <location>
        <begin position="215"/>
        <end position="273"/>
    </location>
</feature>
<name>A0AAW0GVE8_9APHY</name>
<evidence type="ECO:0000259" key="5">
    <source>
        <dbReference type="Pfam" id="PF26251"/>
    </source>
</evidence>
<dbReference type="AlphaFoldDB" id="A0AAW0GVE8"/>
<dbReference type="Pfam" id="PF26251">
    <property type="entry name" value="TPR_TRAPPC9-Trs120"/>
    <property type="match status" value="1"/>
</dbReference>
<feature type="domain" description="Trs120/TRAPPC9 N-terminal" evidence="4">
    <location>
        <begin position="5"/>
        <end position="346"/>
    </location>
</feature>
<dbReference type="PANTHER" id="PTHR21512:SF5">
    <property type="entry name" value="TRAFFICKING PROTEIN PARTICLE COMPLEX SUBUNIT 9"/>
    <property type="match status" value="1"/>
</dbReference>
<evidence type="ECO:0000313" key="6">
    <source>
        <dbReference type="EMBL" id="KAK7693415.1"/>
    </source>
</evidence>
<feature type="compositionally biased region" description="Polar residues" evidence="3">
    <location>
        <begin position="233"/>
        <end position="257"/>
    </location>
</feature>
<evidence type="ECO:0000256" key="1">
    <source>
        <dbReference type="ARBA" id="ARBA00004555"/>
    </source>
</evidence>
<evidence type="ECO:0000259" key="4">
    <source>
        <dbReference type="Pfam" id="PF08626"/>
    </source>
</evidence>
<dbReference type="InterPro" id="IPR013935">
    <property type="entry name" value="Trs120_TRAPPC9"/>
</dbReference>
<organism evidence="6 7">
    <name type="scientific">Cerrena zonata</name>
    <dbReference type="NCBI Taxonomy" id="2478898"/>
    <lineage>
        <taxon>Eukaryota</taxon>
        <taxon>Fungi</taxon>
        <taxon>Dikarya</taxon>
        <taxon>Basidiomycota</taxon>
        <taxon>Agaricomycotina</taxon>
        <taxon>Agaricomycetes</taxon>
        <taxon>Polyporales</taxon>
        <taxon>Cerrenaceae</taxon>
        <taxon>Cerrena</taxon>
    </lineage>
</organism>
<keyword evidence="7" id="KW-1185">Reference proteome</keyword>
<evidence type="ECO:0000256" key="3">
    <source>
        <dbReference type="SAM" id="MobiDB-lite"/>
    </source>
</evidence>
<accession>A0AAW0GVE8</accession>
<dbReference type="Pfam" id="PF08626">
    <property type="entry name" value="TRAPPC9-Trs120"/>
    <property type="match status" value="1"/>
</dbReference>
<dbReference type="EMBL" id="JASBNA010000003">
    <property type="protein sequence ID" value="KAK7693415.1"/>
    <property type="molecule type" value="Genomic_DNA"/>
</dbReference>